<dbReference type="STRING" id="683840.U5HJA8"/>
<accession>U5HJA8</accession>
<reference evidence="3" key="4">
    <citation type="submission" date="2015-06" db="UniProtKB">
        <authorList>
            <consortium name="EnsemblFungi"/>
        </authorList>
    </citation>
    <scope>IDENTIFICATION</scope>
</reference>
<reference evidence="2 4" key="3">
    <citation type="journal article" date="2015" name="BMC Genomics">
        <title>Sex and parasites: genomic and transcriptomic analysis of Microbotryum lychnidis-dioicae, the biotrophic and plant-castrating anther smut fungus.</title>
        <authorList>
            <person name="Perlin M.H."/>
            <person name="Amselem J."/>
            <person name="Fontanillas E."/>
            <person name="Toh S.S."/>
            <person name="Chen Z."/>
            <person name="Goldberg J."/>
            <person name="Duplessis S."/>
            <person name="Henrissat B."/>
            <person name="Young S."/>
            <person name="Zeng Q."/>
            <person name="Aguileta G."/>
            <person name="Petit E."/>
            <person name="Badouin H."/>
            <person name="Andrews J."/>
            <person name="Razeeq D."/>
            <person name="Gabaldon T."/>
            <person name="Quesneville H."/>
            <person name="Giraud T."/>
            <person name="Hood M.E."/>
            <person name="Schultz D.J."/>
            <person name="Cuomo C.A."/>
        </authorList>
    </citation>
    <scope>NUCLEOTIDE SEQUENCE [LARGE SCALE GENOMIC DNA]</scope>
    <source>
        <strain evidence="2">P1A1 Lamole</strain>
        <strain evidence="4">p1A1 Lamole</strain>
    </source>
</reference>
<protein>
    <recommendedName>
        <fullName evidence="5">Retrotransposon gag domain-containing protein</fullName>
    </recommendedName>
</protein>
<name>U5HJA8_USTV1</name>
<dbReference type="InParanoid" id="U5HJA8"/>
<reference evidence="4" key="1">
    <citation type="submission" date="2010-11" db="EMBL/GenBank/DDBJ databases">
        <title>The genome sequence of Microbotryum violaceum strain p1A1 Lamole.</title>
        <authorList>
            <person name="Cuomo C."/>
            <person name="Perlin M."/>
            <person name="Young S.K."/>
            <person name="Zeng Q."/>
            <person name="Gargeya S."/>
            <person name="Alvarado L."/>
            <person name="Berlin A."/>
            <person name="Chapman S.B."/>
            <person name="Chen Z."/>
            <person name="Freedman E."/>
            <person name="Gellesch M."/>
            <person name="Goldberg J."/>
            <person name="Griggs A."/>
            <person name="Gujja S."/>
            <person name="Heilman E."/>
            <person name="Heiman D."/>
            <person name="Howarth C."/>
            <person name="Mehta T."/>
            <person name="Neiman D."/>
            <person name="Pearson M."/>
            <person name="Roberts A."/>
            <person name="Saif S."/>
            <person name="Shea T."/>
            <person name="Shenoy N."/>
            <person name="Sisk P."/>
            <person name="Stolte C."/>
            <person name="Sykes S."/>
            <person name="White J."/>
            <person name="Yandava C."/>
            <person name="Haas B."/>
            <person name="Nusbaum C."/>
            <person name="Birren B."/>
        </authorList>
    </citation>
    <scope>NUCLEOTIDE SEQUENCE [LARGE SCALE GENOMIC DNA]</scope>
    <source>
        <strain evidence="4">p1A1 Lamole</strain>
    </source>
</reference>
<feature type="compositionally biased region" description="Low complexity" evidence="1">
    <location>
        <begin position="234"/>
        <end position="247"/>
    </location>
</feature>
<sequence>MARGKNSTAQPAPPLAPEEREDSLDDEQEVATMPRGMKLSVSKLANGTKLTLSSIRAFLNDMDNMFFQYQVKNMRLKIMFIANHIEHEALKDWLVTATEERTWDKLKVAFIRKALPLDFAFTTEQRIRHSHQGNHDYATWASGLQASQLQLGQTALSDIEFIKILLFNMDPQLSVVLRQNDLLLGTGLHQDDLDYVAASKAALPKLKTLSYEVFERLARSQWNVIIAVRPVATPRTQTSTTSPKTSSGRPFVTSATTRRRPTRLTDPMKDYLSEKEGCFSCRRINTDHRASDCTANWQQAPDVPEGWAEFEKKTAKAAKNDTLHQIVENS</sequence>
<proteinExistence type="predicted"/>
<keyword evidence="4" id="KW-1185">Reference proteome</keyword>
<dbReference type="HOGENOM" id="CLU_842500_0_0_1"/>
<dbReference type="OrthoDB" id="3341476at2759"/>
<gene>
    <name evidence="2" type="ORF">MVLG_07095</name>
</gene>
<dbReference type="AlphaFoldDB" id="U5HJA8"/>
<feature type="compositionally biased region" description="Polar residues" evidence="1">
    <location>
        <begin position="1"/>
        <end position="10"/>
    </location>
</feature>
<reference evidence="2" key="2">
    <citation type="submission" date="2010-11" db="EMBL/GenBank/DDBJ databases">
        <authorList>
            <consortium name="The Broad Institute Genome Sequencing Platform"/>
            <person name="Earl A."/>
            <person name="Ward D."/>
            <person name="Feldgarden M."/>
            <person name="Gevers D."/>
            <person name="Butler R."/>
            <person name="Young S.K."/>
            <person name="Zeng Q."/>
            <person name="Gargeya S."/>
            <person name="Fitzgerald M."/>
            <person name="Haas B."/>
            <person name="Abouelleil A."/>
            <person name="Alvarado L."/>
            <person name="Arachchi H.M."/>
            <person name="Berlin A."/>
            <person name="Brown A."/>
            <person name="Chapman S.B."/>
            <person name="Chen Z."/>
            <person name="Dunbar C."/>
            <person name="Freedman E."/>
            <person name="Gearin G."/>
            <person name="Gellesch M."/>
            <person name="Goldberg J."/>
            <person name="Griggs A."/>
            <person name="Gujja S."/>
            <person name="Heilman E."/>
            <person name="Heiman D."/>
            <person name="Howarth C."/>
            <person name="Larson L."/>
            <person name="Lui A."/>
            <person name="MacDonald P.J.P."/>
            <person name="Mehta T."/>
            <person name="Montmayeur A."/>
            <person name="Murphy C."/>
            <person name="Neiman D."/>
            <person name="Pearson M."/>
            <person name="Priest M."/>
            <person name="Roberts A."/>
            <person name="Saif S."/>
            <person name="Shea T."/>
            <person name="Shenoy N."/>
            <person name="Sisk P."/>
            <person name="Stolte C."/>
            <person name="Sykes S."/>
            <person name="White J."/>
            <person name="Yandava C."/>
            <person name="Wortman J."/>
            <person name="Nusbaum C."/>
            <person name="Birren B."/>
        </authorList>
    </citation>
    <scope>NUCLEOTIDE SEQUENCE</scope>
    <source>
        <strain evidence="2">P1A1 Lamole</strain>
    </source>
</reference>
<dbReference type="Proteomes" id="UP000017200">
    <property type="component" value="Unassembled WGS sequence"/>
</dbReference>
<evidence type="ECO:0000313" key="3">
    <source>
        <dbReference type="EnsemblFungi" id="MVLG_07095T0"/>
    </source>
</evidence>
<feature type="region of interest" description="Disordered" evidence="1">
    <location>
        <begin position="1"/>
        <end position="32"/>
    </location>
</feature>
<feature type="region of interest" description="Disordered" evidence="1">
    <location>
        <begin position="234"/>
        <end position="258"/>
    </location>
</feature>
<evidence type="ECO:0008006" key="5">
    <source>
        <dbReference type="Google" id="ProtNLM"/>
    </source>
</evidence>
<evidence type="ECO:0000313" key="2">
    <source>
        <dbReference type="EMBL" id="KDE02337.1"/>
    </source>
</evidence>
<feature type="compositionally biased region" description="Acidic residues" evidence="1">
    <location>
        <begin position="19"/>
        <end position="29"/>
    </location>
</feature>
<dbReference type="EMBL" id="GL541845">
    <property type="protein sequence ID" value="KDE02337.1"/>
    <property type="molecule type" value="Genomic_DNA"/>
</dbReference>
<dbReference type="EMBL" id="AEIJ01001026">
    <property type="status" value="NOT_ANNOTATED_CDS"/>
    <property type="molecule type" value="Genomic_DNA"/>
</dbReference>
<organism evidence="2">
    <name type="scientific">Microbotryum lychnidis-dioicae (strain p1A1 Lamole / MvSl-1064)</name>
    <name type="common">Anther smut fungus</name>
    <dbReference type="NCBI Taxonomy" id="683840"/>
    <lineage>
        <taxon>Eukaryota</taxon>
        <taxon>Fungi</taxon>
        <taxon>Dikarya</taxon>
        <taxon>Basidiomycota</taxon>
        <taxon>Pucciniomycotina</taxon>
        <taxon>Microbotryomycetes</taxon>
        <taxon>Microbotryales</taxon>
        <taxon>Microbotryaceae</taxon>
        <taxon>Microbotryum</taxon>
    </lineage>
</organism>
<evidence type="ECO:0000313" key="4">
    <source>
        <dbReference type="Proteomes" id="UP000017200"/>
    </source>
</evidence>
<evidence type="ECO:0000256" key="1">
    <source>
        <dbReference type="SAM" id="MobiDB-lite"/>
    </source>
</evidence>
<dbReference type="EnsemblFungi" id="MVLG_07095T0">
    <property type="protein sequence ID" value="MVLG_07095T0"/>
    <property type="gene ID" value="MVLG_07095"/>
</dbReference>
<feature type="non-terminal residue" evidence="2">
    <location>
        <position position="330"/>
    </location>
</feature>